<evidence type="ECO:0000256" key="2">
    <source>
        <dbReference type="SAM" id="MobiDB-lite"/>
    </source>
</evidence>
<keyword evidence="5" id="KW-1185">Reference proteome</keyword>
<dbReference type="Proteomes" id="UP000076609">
    <property type="component" value="Unassembled WGS sequence"/>
</dbReference>
<feature type="region of interest" description="Disordered" evidence="2">
    <location>
        <begin position="195"/>
        <end position="214"/>
    </location>
</feature>
<evidence type="ECO:0000313" key="5">
    <source>
        <dbReference type="Proteomes" id="UP000076609"/>
    </source>
</evidence>
<reference evidence="5" key="1">
    <citation type="submission" date="2016-01" db="EMBL/GenBank/DDBJ databases">
        <title>Draft genome of Chromobacterium sp. F49.</title>
        <authorList>
            <person name="Hong K.W."/>
        </authorList>
    </citation>
    <scope>NUCLEOTIDE SEQUENCE [LARGE SCALE GENOMIC DNA]</scope>
    <source>
        <strain evidence="5">CN3</strain>
    </source>
</reference>
<dbReference type="PANTHER" id="PTHR43777">
    <property type="entry name" value="MOLYBDENUM COFACTOR CYTIDYLYLTRANSFERASE"/>
    <property type="match status" value="1"/>
</dbReference>
<evidence type="ECO:0000313" key="4">
    <source>
        <dbReference type="EMBL" id="KZE13456.1"/>
    </source>
</evidence>
<evidence type="ECO:0000259" key="3">
    <source>
        <dbReference type="Pfam" id="PF12804"/>
    </source>
</evidence>
<protein>
    <submittedName>
        <fullName evidence="4">Glycosyl transferase</fullName>
    </submittedName>
</protein>
<dbReference type="Gene3D" id="3.90.550.10">
    <property type="entry name" value="Spore Coat Polysaccharide Biosynthesis Protein SpsA, Chain A"/>
    <property type="match status" value="1"/>
</dbReference>
<comment type="caution">
    <text evidence="4">The sequence shown here is derived from an EMBL/GenBank/DDBJ whole genome shotgun (WGS) entry which is preliminary data.</text>
</comment>
<feature type="domain" description="MobA-like NTP transferase" evidence="3">
    <location>
        <begin position="9"/>
        <end position="165"/>
    </location>
</feature>
<proteinExistence type="predicted"/>
<name>A0ABR5YC69_9SPHN</name>
<accession>A0ABR5YC69</accession>
<gene>
    <name evidence="4" type="ORF">AVT10_15680</name>
</gene>
<dbReference type="GO" id="GO:0016740">
    <property type="term" value="F:transferase activity"/>
    <property type="evidence" value="ECO:0007669"/>
    <property type="project" value="UniProtKB-KW"/>
</dbReference>
<dbReference type="Pfam" id="PF12804">
    <property type="entry name" value="NTP_transf_3"/>
    <property type="match status" value="1"/>
</dbReference>
<evidence type="ECO:0000256" key="1">
    <source>
        <dbReference type="ARBA" id="ARBA00022842"/>
    </source>
</evidence>
<keyword evidence="1" id="KW-0460">Magnesium</keyword>
<dbReference type="PANTHER" id="PTHR43777:SF1">
    <property type="entry name" value="MOLYBDENUM COFACTOR CYTIDYLYLTRANSFERASE"/>
    <property type="match status" value="1"/>
</dbReference>
<dbReference type="InterPro" id="IPR025877">
    <property type="entry name" value="MobA-like_NTP_Trfase"/>
</dbReference>
<sequence>MRAEDTVLILLAAGRSQRFGDADKLAQEFLHKPVAYHVVTALEAIPFLDRVAVIDGTKLDFASRGYDVIVNDDPAAGMSRSVQLGLRAARAKGAKGVVIALADMPRITAAHVYRLLDTARDDADAVVASSDGTRPCPPAVFGAGRFDFLESLEGDAGARDLVRAGRHVVTTPAELIDIDTPEDLDRLRAIAEAPDQHDAITLPQPEPWWHPRPE</sequence>
<dbReference type="InterPro" id="IPR029044">
    <property type="entry name" value="Nucleotide-diphossugar_trans"/>
</dbReference>
<dbReference type="EMBL" id="LQQO01000021">
    <property type="protein sequence ID" value="KZE13456.1"/>
    <property type="molecule type" value="Genomic_DNA"/>
</dbReference>
<dbReference type="SUPFAM" id="SSF53448">
    <property type="entry name" value="Nucleotide-diphospho-sugar transferases"/>
    <property type="match status" value="1"/>
</dbReference>
<organism evidence="4 5">
    <name type="scientific">Sphingomonas hankookensis</name>
    <dbReference type="NCBI Taxonomy" id="563996"/>
    <lineage>
        <taxon>Bacteria</taxon>
        <taxon>Pseudomonadati</taxon>
        <taxon>Pseudomonadota</taxon>
        <taxon>Alphaproteobacteria</taxon>
        <taxon>Sphingomonadales</taxon>
        <taxon>Sphingomonadaceae</taxon>
        <taxon>Sphingomonas</taxon>
    </lineage>
</organism>
<keyword evidence="4" id="KW-0808">Transferase</keyword>
<dbReference type="RefSeq" id="WP_066690686.1">
    <property type="nucleotide sequence ID" value="NZ_CP117025.1"/>
</dbReference>
<dbReference type="CDD" id="cd04182">
    <property type="entry name" value="GT_2_like_f"/>
    <property type="match status" value="1"/>
</dbReference>